<evidence type="ECO:0000313" key="2">
    <source>
        <dbReference type="Proteomes" id="UP000276133"/>
    </source>
</evidence>
<comment type="caution">
    <text evidence="1">The sequence shown here is derived from an EMBL/GenBank/DDBJ whole genome shotgun (WGS) entry which is preliminary data.</text>
</comment>
<organism evidence="1 2">
    <name type="scientific">Brachionus plicatilis</name>
    <name type="common">Marine rotifer</name>
    <name type="synonym">Brachionus muelleri</name>
    <dbReference type="NCBI Taxonomy" id="10195"/>
    <lineage>
        <taxon>Eukaryota</taxon>
        <taxon>Metazoa</taxon>
        <taxon>Spiralia</taxon>
        <taxon>Gnathifera</taxon>
        <taxon>Rotifera</taxon>
        <taxon>Eurotatoria</taxon>
        <taxon>Monogononta</taxon>
        <taxon>Pseudotrocha</taxon>
        <taxon>Ploima</taxon>
        <taxon>Brachionidae</taxon>
        <taxon>Brachionus</taxon>
    </lineage>
</organism>
<dbReference type="Proteomes" id="UP000276133">
    <property type="component" value="Unassembled WGS sequence"/>
</dbReference>
<protein>
    <submittedName>
        <fullName evidence="1">Uncharacterized protein</fullName>
    </submittedName>
</protein>
<sequence length="69" mass="8220">MMRKHFFVEDILNKQNEIVCAGFVLLVDGSAKYRLGNITYVILKQIVWFFETKEKILVLFKYFDLKSIN</sequence>
<evidence type="ECO:0000313" key="1">
    <source>
        <dbReference type="EMBL" id="RNA16918.1"/>
    </source>
</evidence>
<accession>A0A3M7R0X3</accession>
<proteinExistence type="predicted"/>
<reference evidence="1 2" key="1">
    <citation type="journal article" date="2018" name="Sci. Rep.">
        <title>Genomic signatures of local adaptation to the degree of environmental predictability in rotifers.</title>
        <authorList>
            <person name="Franch-Gras L."/>
            <person name="Hahn C."/>
            <person name="Garcia-Roger E.M."/>
            <person name="Carmona M.J."/>
            <person name="Serra M."/>
            <person name="Gomez A."/>
        </authorList>
    </citation>
    <scope>NUCLEOTIDE SEQUENCE [LARGE SCALE GENOMIC DNA]</scope>
    <source>
        <strain evidence="1">HYR1</strain>
    </source>
</reference>
<dbReference type="AlphaFoldDB" id="A0A3M7R0X3"/>
<name>A0A3M7R0X3_BRAPC</name>
<gene>
    <name evidence="1" type="ORF">BpHYR1_018911</name>
</gene>
<keyword evidence="2" id="KW-1185">Reference proteome</keyword>
<dbReference type="EMBL" id="REGN01004591">
    <property type="protein sequence ID" value="RNA16918.1"/>
    <property type="molecule type" value="Genomic_DNA"/>
</dbReference>